<accession>A0ABN3PFI2</accession>
<sequence length="112" mass="12101">MGMGGSTKPDHWGVDMKYRAAFAAGLVVGYVFGTRAGRERYEELKRTSRRLAENPTVQETAGVLRSKGEELAGAAKVKGGEIADKAGQAVSHKLHKDSAPAEYEDPRREPVS</sequence>
<evidence type="ECO:0008006" key="5">
    <source>
        <dbReference type="Google" id="ProtNLM"/>
    </source>
</evidence>
<keyword evidence="4" id="KW-1185">Reference proteome</keyword>
<keyword evidence="2" id="KW-0472">Membrane</keyword>
<dbReference type="EMBL" id="BAAATD010000001">
    <property type="protein sequence ID" value="GAA2576704.1"/>
    <property type="molecule type" value="Genomic_DNA"/>
</dbReference>
<proteinExistence type="predicted"/>
<keyword evidence="2" id="KW-1133">Transmembrane helix</keyword>
<evidence type="ECO:0000313" key="3">
    <source>
        <dbReference type="EMBL" id="GAA2576704.1"/>
    </source>
</evidence>
<evidence type="ECO:0000256" key="2">
    <source>
        <dbReference type="SAM" id="Phobius"/>
    </source>
</evidence>
<gene>
    <name evidence="3" type="ORF">GCM10010411_06510</name>
</gene>
<evidence type="ECO:0000313" key="4">
    <source>
        <dbReference type="Proteomes" id="UP001501509"/>
    </source>
</evidence>
<keyword evidence="2" id="KW-0812">Transmembrane</keyword>
<dbReference type="Proteomes" id="UP001501509">
    <property type="component" value="Unassembled WGS sequence"/>
</dbReference>
<reference evidence="3 4" key="1">
    <citation type="journal article" date="2019" name="Int. J. Syst. Evol. Microbiol.">
        <title>The Global Catalogue of Microorganisms (GCM) 10K type strain sequencing project: providing services to taxonomists for standard genome sequencing and annotation.</title>
        <authorList>
            <consortium name="The Broad Institute Genomics Platform"/>
            <consortium name="The Broad Institute Genome Sequencing Center for Infectious Disease"/>
            <person name="Wu L."/>
            <person name="Ma J."/>
        </authorList>
    </citation>
    <scope>NUCLEOTIDE SEQUENCE [LARGE SCALE GENOMIC DNA]</scope>
    <source>
        <strain evidence="3 4">JCM 6833</strain>
    </source>
</reference>
<organism evidence="3 4">
    <name type="scientific">Actinomadura fulvescens</name>
    <dbReference type="NCBI Taxonomy" id="46160"/>
    <lineage>
        <taxon>Bacteria</taxon>
        <taxon>Bacillati</taxon>
        <taxon>Actinomycetota</taxon>
        <taxon>Actinomycetes</taxon>
        <taxon>Streptosporangiales</taxon>
        <taxon>Thermomonosporaceae</taxon>
        <taxon>Actinomadura</taxon>
    </lineage>
</organism>
<name>A0ABN3PFI2_9ACTN</name>
<feature type="compositionally biased region" description="Basic and acidic residues" evidence="1">
    <location>
        <begin position="96"/>
        <end position="112"/>
    </location>
</feature>
<evidence type="ECO:0000256" key="1">
    <source>
        <dbReference type="SAM" id="MobiDB-lite"/>
    </source>
</evidence>
<feature type="transmembrane region" description="Helical" evidence="2">
    <location>
        <begin position="20"/>
        <end position="37"/>
    </location>
</feature>
<feature type="region of interest" description="Disordered" evidence="1">
    <location>
        <begin position="81"/>
        <end position="112"/>
    </location>
</feature>
<comment type="caution">
    <text evidence="3">The sequence shown here is derived from an EMBL/GenBank/DDBJ whole genome shotgun (WGS) entry which is preliminary data.</text>
</comment>
<protein>
    <recommendedName>
        <fullName evidence="5">YtxH domain-containing protein</fullName>
    </recommendedName>
</protein>